<proteinExistence type="inferred from homology"/>
<dbReference type="InterPro" id="IPR001295">
    <property type="entry name" value="Dihydroorotate_DH_CS"/>
</dbReference>
<dbReference type="Proteomes" id="UP000232222">
    <property type="component" value="Chromosome"/>
</dbReference>
<comment type="catalytic activity">
    <reaction evidence="9">
        <text>(S)-dihydroorotate + A = orotate + AH2</text>
        <dbReference type="Rhea" id="RHEA:18073"/>
        <dbReference type="ChEBI" id="CHEBI:13193"/>
        <dbReference type="ChEBI" id="CHEBI:17499"/>
        <dbReference type="ChEBI" id="CHEBI:30839"/>
        <dbReference type="ChEBI" id="CHEBI:30864"/>
    </reaction>
</comment>
<dbReference type="InterPro" id="IPR049622">
    <property type="entry name" value="Dihydroorotate_DH_I"/>
</dbReference>
<evidence type="ECO:0000256" key="6">
    <source>
        <dbReference type="ARBA" id="ARBA00022643"/>
    </source>
</evidence>
<feature type="binding site" evidence="9">
    <location>
        <position position="43"/>
    </location>
    <ligand>
        <name>substrate</name>
    </ligand>
</feature>
<evidence type="ECO:0000256" key="5">
    <source>
        <dbReference type="ARBA" id="ARBA00022630"/>
    </source>
</evidence>
<dbReference type="GO" id="GO:0006207">
    <property type="term" value="P:'de novo' pyrimidine nucleobase biosynthetic process"/>
    <property type="evidence" value="ECO:0007669"/>
    <property type="project" value="InterPro"/>
</dbReference>
<dbReference type="OrthoDB" id="9794954at2"/>
<sequence length="308" mass="33085">MLKTNFLGFDLQCPLTVGSGTFGYGDAYKKINSINELGILTTKGLSLMSREGNPQPRIAQIPMGLLNSVGLENPGFAEFKEKVVPAYSQLNVPIMVNISGRTIEEYQQLAAKLNEIAEIALIELNISCPNVKEGGILFGTNLDLTRETVRAVRQVLTKKKLIVKLSPSVSDIQAFAKVCEDEGADALCLINTIPALHIDIKTKKPVLGNGIGGLSGPAIKPIAVRMVYQVAQVVNIPIIGMGGITSTEDAIEFMMAGASIIGIGTGLFQKPNLIQEIKTGLQQYCQENNLNNIQEIVGAAHEPRQISA</sequence>
<dbReference type="KEGG" id="efr:EFREU_v1c01010"/>
<dbReference type="PANTHER" id="PTHR48109">
    <property type="entry name" value="DIHYDROOROTATE DEHYDROGENASE (QUINONE), MITOCHONDRIAL-RELATED"/>
    <property type="match status" value="1"/>
</dbReference>
<evidence type="ECO:0000256" key="7">
    <source>
        <dbReference type="ARBA" id="ARBA00022975"/>
    </source>
</evidence>
<comment type="function">
    <text evidence="9">Catalyzes the conversion of dihydroorotate to orotate.</text>
</comment>
<dbReference type="AlphaFoldDB" id="A0A2K8NSI8"/>
<dbReference type="GO" id="GO:0004152">
    <property type="term" value="F:dihydroorotate dehydrogenase activity"/>
    <property type="evidence" value="ECO:0007669"/>
    <property type="project" value="UniProtKB-UniRule"/>
</dbReference>
<dbReference type="RefSeq" id="WP_100609089.1">
    <property type="nucleotide sequence ID" value="NZ_CP024962.1"/>
</dbReference>
<feature type="binding site" evidence="9">
    <location>
        <begin position="43"/>
        <end position="44"/>
    </location>
    <ligand>
        <name>FMN</name>
        <dbReference type="ChEBI" id="CHEBI:58210"/>
    </ligand>
</feature>
<dbReference type="InterPro" id="IPR005720">
    <property type="entry name" value="Dihydroorotate_DH_cat"/>
</dbReference>
<dbReference type="GO" id="GO:0044205">
    <property type="term" value="P:'de novo' UMP biosynthetic process"/>
    <property type="evidence" value="ECO:0007669"/>
    <property type="project" value="UniProtKB-UniRule"/>
</dbReference>
<dbReference type="Pfam" id="PF01180">
    <property type="entry name" value="DHO_dh"/>
    <property type="match status" value="1"/>
</dbReference>
<reference evidence="10 11" key="1">
    <citation type="submission" date="2017-11" db="EMBL/GenBank/DDBJ databases">
        <title>Genome sequence of Entomoplasma freundtii BARC 318 (ATCC 51999).</title>
        <authorList>
            <person name="Lo W.-S."/>
            <person name="Gasparich G.E."/>
            <person name="Kuo C.-H."/>
        </authorList>
    </citation>
    <scope>NUCLEOTIDE SEQUENCE [LARGE SCALE GENOMIC DNA]</scope>
    <source>
        <strain evidence="10 11">BARC 318</strain>
    </source>
</reference>
<feature type="binding site" evidence="9">
    <location>
        <begin position="242"/>
        <end position="243"/>
    </location>
    <ligand>
        <name>FMN</name>
        <dbReference type="ChEBI" id="CHEBI:58210"/>
    </ligand>
</feature>
<dbReference type="NCBIfam" id="NF005574">
    <property type="entry name" value="PRK07259.1"/>
    <property type="match status" value="1"/>
</dbReference>
<feature type="binding site" evidence="9">
    <location>
        <position position="125"/>
    </location>
    <ligand>
        <name>FMN</name>
        <dbReference type="ChEBI" id="CHEBI:58210"/>
    </ligand>
</feature>
<dbReference type="SUPFAM" id="SSF51395">
    <property type="entry name" value="FMN-linked oxidoreductases"/>
    <property type="match status" value="1"/>
</dbReference>
<comment type="pathway">
    <text evidence="2 9">Pyrimidine metabolism; UMP biosynthesis via de novo pathway.</text>
</comment>
<organism evidence="10 11">
    <name type="scientific">Entomoplasma freundtii</name>
    <dbReference type="NCBI Taxonomy" id="74700"/>
    <lineage>
        <taxon>Bacteria</taxon>
        <taxon>Bacillati</taxon>
        <taxon>Mycoplasmatota</taxon>
        <taxon>Mollicutes</taxon>
        <taxon>Entomoplasmatales</taxon>
        <taxon>Entomoplasmataceae</taxon>
        <taxon>Entomoplasma</taxon>
    </lineage>
</organism>
<name>A0A2K8NSI8_9MOLU</name>
<dbReference type="InterPro" id="IPR012135">
    <property type="entry name" value="Dihydroorotate_DH_1_2"/>
</dbReference>
<dbReference type="PIRSF" id="PIRSF000164">
    <property type="entry name" value="DHO_oxidase"/>
    <property type="match status" value="1"/>
</dbReference>
<feature type="binding site" evidence="9">
    <location>
        <position position="125"/>
    </location>
    <ligand>
        <name>substrate</name>
    </ligand>
</feature>
<evidence type="ECO:0000256" key="9">
    <source>
        <dbReference type="HAMAP-Rule" id="MF_00224"/>
    </source>
</evidence>
<evidence type="ECO:0000256" key="2">
    <source>
        <dbReference type="ARBA" id="ARBA00004725"/>
    </source>
</evidence>
<dbReference type="NCBIfam" id="TIGR01037">
    <property type="entry name" value="pyrD_sub1_fam"/>
    <property type="match status" value="1"/>
</dbReference>
<keyword evidence="5 9" id="KW-0285">Flavoprotein</keyword>
<evidence type="ECO:0000313" key="11">
    <source>
        <dbReference type="Proteomes" id="UP000232222"/>
    </source>
</evidence>
<feature type="binding site" evidence="9">
    <location>
        <position position="97"/>
    </location>
    <ligand>
        <name>FMN</name>
        <dbReference type="ChEBI" id="CHEBI:58210"/>
    </ligand>
</feature>
<dbReference type="PANTHER" id="PTHR48109:SF1">
    <property type="entry name" value="DIHYDROOROTATE DEHYDROGENASE (FUMARATE)"/>
    <property type="match status" value="1"/>
</dbReference>
<evidence type="ECO:0000256" key="8">
    <source>
        <dbReference type="ARBA" id="ARBA00023002"/>
    </source>
</evidence>
<dbReference type="FunFam" id="3.20.20.70:FF:000027">
    <property type="entry name" value="Dihydropyrimidine dehydrogenase [NADP(+)]"/>
    <property type="match status" value="1"/>
</dbReference>
<comment type="subcellular location">
    <subcellularLocation>
        <location evidence="1 9">Cytoplasm</location>
    </subcellularLocation>
</comment>
<dbReference type="InterPro" id="IPR050074">
    <property type="entry name" value="DHO_dehydrogenase"/>
</dbReference>
<feature type="binding site" evidence="9">
    <location>
        <begin position="191"/>
        <end position="192"/>
    </location>
    <ligand>
        <name>substrate</name>
    </ligand>
</feature>
<dbReference type="InterPro" id="IPR033888">
    <property type="entry name" value="DHOD_1B"/>
</dbReference>
<dbReference type="GO" id="GO:0005737">
    <property type="term" value="C:cytoplasm"/>
    <property type="evidence" value="ECO:0007669"/>
    <property type="project" value="UniProtKB-SubCell"/>
</dbReference>
<evidence type="ECO:0000256" key="3">
    <source>
        <dbReference type="ARBA" id="ARBA00008008"/>
    </source>
</evidence>
<feature type="binding site" evidence="9">
    <location>
        <position position="216"/>
    </location>
    <ligand>
        <name>FMN</name>
        <dbReference type="ChEBI" id="CHEBI:58210"/>
    </ligand>
</feature>
<dbReference type="EMBL" id="CP024962">
    <property type="protein sequence ID" value="ATZ16128.1"/>
    <property type="molecule type" value="Genomic_DNA"/>
</dbReference>
<keyword evidence="6 9" id="KW-0288">FMN</keyword>
<accession>A0A2K8NSI8</accession>
<dbReference type="Gene3D" id="3.20.20.70">
    <property type="entry name" value="Aldolase class I"/>
    <property type="match status" value="1"/>
</dbReference>
<protein>
    <recommendedName>
        <fullName evidence="9">Dihydroorotate dehydrogenase</fullName>
        <shortName evidence="9">DHOD</shortName>
        <shortName evidence="9">DHODase</shortName>
        <shortName evidence="9">DHOdehase</shortName>
        <ecNumber evidence="9">1.3.-.-</ecNumber>
    </recommendedName>
</protein>
<feature type="binding site" evidence="9">
    <location>
        <position position="164"/>
    </location>
    <ligand>
        <name>FMN</name>
        <dbReference type="ChEBI" id="CHEBI:58210"/>
    </ligand>
</feature>
<dbReference type="CDD" id="cd04740">
    <property type="entry name" value="DHOD_1B_like"/>
    <property type="match status" value="1"/>
</dbReference>
<dbReference type="InterPro" id="IPR013785">
    <property type="entry name" value="Aldolase_TIM"/>
</dbReference>
<keyword evidence="4 9" id="KW-0963">Cytoplasm</keyword>
<comment type="cofactor">
    <cofactor evidence="9">
        <name>FMN</name>
        <dbReference type="ChEBI" id="CHEBI:58210"/>
    </cofactor>
    <text evidence="9">Binds 1 FMN per subunit.</text>
</comment>
<keyword evidence="8 9" id="KW-0560">Oxidoreductase</keyword>
<feature type="binding site" evidence="9">
    <location>
        <position position="190"/>
    </location>
    <ligand>
        <name>FMN</name>
        <dbReference type="ChEBI" id="CHEBI:58210"/>
    </ligand>
</feature>
<keyword evidence="7 9" id="KW-0665">Pyrimidine biosynthesis</keyword>
<feature type="binding site" evidence="9">
    <location>
        <begin position="264"/>
        <end position="265"/>
    </location>
    <ligand>
        <name>FMN</name>
        <dbReference type="ChEBI" id="CHEBI:58210"/>
    </ligand>
</feature>
<feature type="active site" description="Nucleophile" evidence="9">
    <location>
        <position position="128"/>
    </location>
</feature>
<dbReference type="PROSITE" id="PS00912">
    <property type="entry name" value="DHODEHASE_2"/>
    <property type="match status" value="1"/>
</dbReference>
<comment type="similarity">
    <text evidence="3 9">Belongs to the dihydroorotate dehydrogenase family. Type 1 subfamily.</text>
</comment>
<dbReference type="EC" id="1.3.-.-" evidence="9"/>
<feature type="binding site" evidence="9">
    <location>
        <position position="19"/>
    </location>
    <ligand>
        <name>FMN</name>
        <dbReference type="ChEBI" id="CHEBI:58210"/>
    </ligand>
</feature>
<gene>
    <name evidence="10" type="primary">pyrDI</name>
    <name evidence="9" type="synonym">pyrD</name>
    <name evidence="10" type="ORF">EFREU_v1c01010</name>
</gene>
<dbReference type="HAMAP" id="MF_00224">
    <property type="entry name" value="DHO_dh_type1"/>
    <property type="match status" value="1"/>
</dbReference>
<dbReference type="PROSITE" id="PS00911">
    <property type="entry name" value="DHODEHASE_1"/>
    <property type="match status" value="1"/>
</dbReference>
<keyword evidence="11" id="KW-1185">Reference proteome</keyword>
<dbReference type="UniPathway" id="UPA00070"/>
<dbReference type="InterPro" id="IPR024920">
    <property type="entry name" value="Dihydroorotate_DH_1"/>
</dbReference>
<evidence type="ECO:0000256" key="1">
    <source>
        <dbReference type="ARBA" id="ARBA00004496"/>
    </source>
</evidence>
<feature type="binding site" evidence="9">
    <location>
        <begin position="67"/>
        <end position="71"/>
    </location>
    <ligand>
        <name>substrate</name>
    </ligand>
</feature>
<evidence type="ECO:0000256" key="4">
    <source>
        <dbReference type="ARBA" id="ARBA00022490"/>
    </source>
</evidence>
<evidence type="ECO:0000313" key="10">
    <source>
        <dbReference type="EMBL" id="ATZ16128.1"/>
    </source>
</evidence>